<dbReference type="GO" id="GO:0003677">
    <property type="term" value="F:DNA binding"/>
    <property type="evidence" value="ECO:0007669"/>
    <property type="project" value="InterPro"/>
</dbReference>
<feature type="domain" description="SnoaL-like" evidence="8">
    <location>
        <begin position="205"/>
        <end position="285"/>
    </location>
</feature>
<dbReference type="SUPFAM" id="SSF88659">
    <property type="entry name" value="Sigma3 and sigma4 domains of RNA polymerase sigma factors"/>
    <property type="match status" value="1"/>
</dbReference>
<dbReference type="PANTHER" id="PTHR30173">
    <property type="entry name" value="SIGMA 19 FACTOR"/>
    <property type="match status" value="1"/>
</dbReference>
<sequence>MPEGRAAYHRCMNTPVSPWKDRAGPQNRPVPDAGSEDFLVHRELLFSIVYNMLGTVTDTEDVVQETWLSWAAVQDREIAHPRAYLVRIAVNHALTQMRRARRSRESYIGPWLPEPVLTGPDTPDTAIRTESVSLAMLVVLETLTPLQRAVFVLREAFAYDHAEIGAILGRSSAAVRQLAHRAKERVEARRPRYDLDRGTQRIVTERFLDAALGGDLDALMDVLAPEVVMWSDGGGKRRAALRVVEGREKVARLVAAVSAQLRTFAMRPVQLNGGPGVVVFVGGTLYAAAALDPAPGGDRVRGIYGLVNPDKLAQLAEAVRPG</sequence>
<dbReference type="InterPro" id="IPR037401">
    <property type="entry name" value="SnoaL-like"/>
</dbReference>
<dbReference type="AlphaFoldDB" id="A0A499VFG5"/>
<dbReference type="InterPro" id="IPR036388">
    <property type="entry name" value="WH-like_DNA-bd_sf"/>
</dbReference>
<dbReference type="NCBIfam" id="TIGR02937">
    <property type="entry name" value="sigma70-ECF"/>
    <property type="match status" value="1"/>
</dbReference>
<evidence type="ECO:0000259" key="8">
    <source>
        <dbReference type="Pfam" id="PF12680"/>
    </source>
</evidence>
<evidence type="ECO:0000256" key="4">
    <source>
        <dbReference type="ARBA" id="ARBA00023082"/>
    </source>
</evidence>
<evidence type="ECO:0000259" key="7">
    <source>
        <dbReference type="Pfam" id="PF08281"/>
    </source>
</evidence>
<dbReference type="Proteomes" id="UP000463951">
    <property type="component" value="Chromosome"/>
</dbReference>
<dbReference type="Pfam" id="PF04542">
    <property type="entry name" value="Sigma70_r2"/>
    <property type="match status" value="1"/>
</dbReference>
<keyword evidence="4" id="KW-0731">Sigma factor</keyword>
<evidence type="ECO:0000256" key="2">
    <source>
        <dbReference type="ARBA" id="ARBA00011344"/>
    </source>
</evidence>
<comment type="subunit">
    <text evidence="2">Interacts transiently with the RNA polymerase catalytic core formed by RpoA, RpoB, RpoC and RpoZ (2 alpha, 1 beta, 1 beta' and 1 omega subunit) to form the RNA polymerase holoenzyme that can initiate transcription.</text>
</comment>
<accession>A0A499VFG5</accession>
<dbReference type="SUPFAM" id="SSF88946">
    <property type="entry name" value="Sigma2 domain of RNA polymerase sigma factors"/>
    <property type="match status" value="1"/>
</dbReference>
<dbReference type="Gene3D" id="1.10.1740.10">
    <property type="match status" value="1"/>
</dbReference>
<protein>
    <submittedName>
        <fullName evidence="9">RNA polymerase sigma24 factor</fullName>
    </submittedName>
</protein>
<dbReference type="InterPro" id="IPR032710">
    <property type="entry name" value="NTF2-like_dom_sf"/>
</dbReference>
<evidence type="ECO:0000313" key="9">
    <source>
        <dbReference type="EMBL" id="BBJ44897.1"/>
    </source>
</evidence>
<keyword evidence="3" id="KW-0805">Transcription regulation</keyword>
<evidence type="ECO:0000259" key="6">
    <source>
        <dbReference type="Pfam" id="PF04542"/>
    </source>
</evidence>
<dbReference type="GO" id="GO:0006352">
    <property type="term" value="P:DNA-templated transcription initiation"/>
    <property type="evidence" value="ECO:0007669"/>
    <property type="project" value="InterPro"/>
</dbReference>
<dbReference type="Pfam" id="PF08281">
    <property type="entry name" value="Sigma70_r4_2"/>
    <property type="match status" value="1"/>
</dbReference>
<dbReference type="Gene3D" id="1.10.10.10">
    <property type="entry name" value="Winged helix-like DNA-binding domain superfamily/Winged helix DNA-binding domain"/>
    <property type="match status" value="1"/>
</dbReference>
<dbReference type="InterPro" id="IPR052704">
    <property type="entry name" value="ECF_Sigma-70_Domain"/>
</dbReference>
<gene>
    <name evidence="9" type="primary">rpoE_4</name>
    <name evidence="9" type="ORF">SSPO_076150</name>
</gene>
<organism evidence="9 10">
    <name type="scientific">Streptomyces antimycoticus</name>
    <dbReference type="NCBI Taxonomy" id="68175"/>
    <lineage>
        <taxon>Bacteria</taxon>
        <taxon>Bacillati</taxon>
        <taxon>Actinomycetota</taxon>
        <taxon>Actinomycetes</taxon>
        <taxon>Kitasatosporales</taxon>
        <taxon>Streptomycetaceae</taxon>
        <taxon>Streptomyces</taxon>
        <taxon>Streptomyces violaceusniger group</taxon>
    </lineage>
</organism>
<reference evidence="9 10" key="1">
    <citation type="journal article" date="2020" name="Int. J. Syst. Evol. Microbiol.">
        <title>Reclassification of Streptomyces castelarensis and Streptomyces sporoclivatus as later heterotypic synonyms of Streptomyces antimycoticus.</title>
        <authorList>
            <person name="Komaki H."/>
            <person name="Tamura T."/>
        </authorList>
    </citation>
    <scope>NUCLEOTIDE SEQUENCE [LARGE SCALE GENOMIC DNA]</scope>
    <source>
        <strain evidence="9 10">NBRC 100767</strain>
    </source>
</reference>
<name>A0A499VFG5_9ACTN</name>
<dbReference type="InterPro" id="IPR013324">
    <property type="entry name" value="RNA_pol_sigma_r3/r4-like"/>
</dbReference>
<evidence type="ECO:0000313" key="10">
    <source>
        <dbReference type="Proteomes" id="UP000463951"/>
    </source>
</evidence>
<feature type="domain" description="RNA polymerase sigma factor 70 region 4 type 2" evidence="7">
    <location>
        <begin position="135"/>
        <end position="185"/>
    </location>
</feature>
<dbReference type="NCBIfam" id="NF007214">
    <property type="entry name" value="PRK09636.1"/>
    <property type="match status" value="1"/>
</dbReference>
<keyword evidence="5" id="KW-0804">Transcription</keyword>
<dbReference type="Pfam" id="PF12680">
    <property type="entry name" value="SnoaL_2"/>
    <property type="match status" value="1"/>
</dbReference>
<dbReference type="GO" id="GO:0016987">
    <property type="term" value="F:sigma factor activity"/>
    <property type="evidence" value="ECO:0007669"/>
    <property type="project" value="UniProtKB-KW"/>
</dbReference>
<comment type="similarity">
    <text evidence="1">Belongs to the sigma-70 factor family. ECF subfamily.</text>
</comment>
<evidence type="ECO:0000256" key="1">
    <source>
        <dbReference type="ARBA" id="ARBA00010641"/>
    </source>
</evidence>
<dbReference type="InterPro" id="IPR007627">
    <property type="entry name" value="RNA_pol_sigma70_r2"/>
</dbReference>
<dbReference type="InterPro" id="IPR013325">
    <property type="entry name" value="RNA_pol_sigma_r2"/>
</dbReference>
<proteinExistence type="inferred from homology"/>
<evidence type="ECO:0000256" key="5">
    <source>
        <dbReference type="ARBA" id="ARBA00023163"/>
    </source>
</evidence>
<dbReference type="SUPFAM" id="SSF54427">
    <property type="entry name" value="NTF2-like"/>
    <property type="match status" value="1"/>
</dbReference>
<evidence type="ECO:0000256" key="3">
    <source>
        <dbReference type="ARBA" id="ARBA00023015"/>
    </source>
</evidence>
<dbReference type="EMBL" id="AP019620">
    <property type="protein sequence ID" value="BBJ44897.1"/>
    <property type="molecule type" value="Genomic_DNA"/>
</dbReference>
<feature type="domain" description="RNA polymerase sigma-70 region 2" evidence="6">
    <location>
        <begin position="41"/>
        <end position="102"/>
    </location>
</feature>
<dbReference type="InterPro" id="IPR014284">
    <property type="entry name" value="RNA_pol_sigma-70_dom"/>
</dbReference>
<dbReference type="InterPro" id="IPR013249">
    <property type="entry name" value="RNA_pol_sigma70_r4_t2"/>
</dbReference>
<dbReference type="PANTHER" id="PTHR30173:SF36">
    <property type="entry name" value="ECF RNA POLYMERASE SIGMA FACTOR SIGJ"/>
    <property type="match status" value="1"/>
</dbReference>
<dbReference type="Gene3D" id="3.10.450.50">
    <property type="match status" value="1"/>
</dbReference>